<evidence type="ECO:0000313" key="1">
    <source>
        <dbReference type="EMBL" id="KAK3772974.1"/>
    </source>
</evidence>
<protein>
    <submittedName>
        <fullName evidence="1">Uncharacterized protein</fullName>
    </submittedName>
</protein>
<proteinExistence type="predicted"/>
<dbReference type="EMBL" id="JAWDGP010003572">
    <property type="protein sequence ID" value="KAK3772974.1"/>
    <property type="molecule type" value="Genomic_DNA"/>
</dbReference>
<dbReference type="AlphaFoldDB" id="A0AAE0ZNZ7"/>
<accession>A0AAE0ZNZ7</accession>
<evidence type="ECO:0000313" key="2">
    <source>
        <dbReference type="Proteomes" id="UP001283361"/>
    </source>
</evidence>
<sequence>MFWLPEKRTRQVNLFEPEYSTGERRIWPFPCFTRPHLSLDPDKSEEKGGFSANKAAGSLGVVKLSYKVKCNGDLKNRVIHSGALLVVIGNRLFQDEVYLAALLYD</sequence>
<comment type="caution">
    <text evidence="1">The sequence shown here is derived from an EMBL/GenBank/DDBJ whole genome shotgun (WGS) entry which is preliminary data.</text>
</comment>
<keyword evidence="2" id="KW-1185">Reference proteome</keyword>
<name>A0AAE0ZNZ7_9GAST</name>
<dbReference type="Proteomes" id="UP001283361">
    <property type="component" value="Unassembled WGS sequence"/>
</dbReference>
<gene>
    <name evidence="1" type="ORF">RRG08_036308</name>
</gene>
<reference evidence="1" key="1">
    <citation type="journal article" date="2023" name="G3 (Bethesda)">
        <title>A reference genome for the long-term kleptoplast-retaining sea slug Elysia crispata morphotype clarki.</title>
        <authorList>
            <person name="Eastman K.E."/>
            <person name="Pendleton A.L."/>
            <person name="Shaikh M.A."/>
            <person name="Suttiyut T."/>
            <person name="Ogas R."/>
            <person name="Tomko P."/>
            <person name="Gavelis G."/>
            <person name="Widhalm J.R."/>
            <person name="Wisecaver J.H."/>
        </authorList>
    </citation>
    <scope>NUCLEOTIDE SEQUENCE</scope>
    <source>
        <strain evidence="1">ECLA1</strain>
    </source>
</reference>
<organism evidence="1 2">
    <name type="scientific">Elysia crispata</name>
    <name type="common">lettuce slug</name>
    <dbReference type="NCBI Taxonomy" id="231223"/>
    <lineage>
        <taxon>Eukaryota</taxon>
        <taxon>Metazoa</taxon>
        <taxon>Spiralia</taxon>
        <taxon>Lophotrochozoa</taxon>
        <taxon>Mollusca</taxon>
        <taxon>Gastropoda</taxon>
        <taxon>Heterobranchia</taxon>
        <taxon>Euthyneura</taxon>
        <taxon>Panpulmonata</taxon>
        <taxon>Sacoglossa</taxon>
        <taxon>Placobranchoidea</taxon>
        <taxon>Plakobranchidae</taxon>
        <taxon>Elysia</taxon>
    </lineage>
</organism>